<accession>A0A0N4XZZ3</accession>
<evidence type="ECO:0000313" key="4">
    <source>
        <dbReference type="WBParaSite" id="NBR_0000880401-mRNA-1"/>
    </source>
</evidence>
<dbReference type="EMBL" id="UYSL01020054">
    <property type="protein sequence ID" value="VDL72394.1"/>
    <property type="molecule type" value="Genomic_DNA"/>
</dbReference>
<protein>
    <submittedName>
        <fullName evidence="4">Saposin B-type domain-containing protein</fullName>
    </submittedName>
</protein>
<proteinExistence type="predicted"/>
<dbReference type="AlphaFoldDB" id="A0A0N4XZZ3"/>
<evidence type="ECO:0000313" key="2">
    <source>
        <dbReference type="EMBL" id="VDL72394.1"/>
    </source>
</evidence>
<keyword evidence="1" id="KW-0732">Signal</keyword>
<reference evidence="2 3" key="2">
    <citation type="submission" date="2018-11" db="EMBL/GenBank/DDBJ databases">
        <authorList>
            <consortium name="Pathogen Informatics"/>
        </authorList>
    </citation>
    <scope>NUCLEOTIDE SEQUENCE [LARGE SCALE GENOMIC DNA]</scope>
</reference>
<dbReference type="Proteomes" id="UP000271162">
    <property type="component" value="Unassembled WGS sequence"/>
</dbReference>
<name>A0A0N4XZZ3_NIPBR</name>
<feature type="chain" id="PRO_5043125097" evidence="1">
    <location>
        <begin position="19"/>
        <end position="132"/>
    </location>
</feature>
<organism evidence="4">
    <name type="scientific">Nippostrongylus brasiliensis</name>
    <name type="common">Rat hookworm</name>
    <dbReference type="NCBI Taxonomy" id="27835"/>
    <lineage>
        <taxon>Eukaryota</taxon>
        <taxon>Metazoa</taxon>
        <taxon>Ecdysozoa</taxon>
        <taxon>Nematoda</taxon>
        <taxon>Chromadorea</taxon>
        <taxon>Rhabditida</taxon>
        <taxon>Rhabditina</taxon>
        <taxon>Rhabditomorpha</taxon>
        <taxon>Strongyloidea</taxon>
        <taxon>Heligmosomidae</taxon>
        <taxon>Nippostrongylus</taxon>
    </lineage>
</organism>
<evidence type="ECO:0000313" key="3">
    <source>
        <dbReference type="Proteomes" id="UP000271162"/>
    </source>
</evidence>
<keyword evidence="3" id="KW-1185">Reference proteome</keyword>
<gene>
    <name evidence="2" type="ORF">NBR_LOCUS8805</name>
</gene>
<evidence type="ECO:0000256" key="1">
    <source>
        <dbReference type="SAM" id="SignalP"/>
    </source>
</evidence>
<reference evidence="4" key="1">
    <citation type="submission" date="2017-02" db="UniProtKB">
        <authorList>
            <consortium name="WormBaseParasite"/>
        </authorList>
    </citation>
    <scope>IDENTIFICATION</scope>
</reference>
<feature type="signal peptide" evidence="1">
    <location>
        <begin position="1"/>
        <end position="18"/>
    </location>
</feature>
<dbReference type="WBParaSite" id="NBR_0000880401-mRNA-1">
    <property type="protein sequence ID" value="NBR_0000880401-mRNA-1"/>
    <property type="gene ID" value="NBR_0000880401"/>
</dbReference>
<sequence>MRLIPVFPLLFLIAGVHASSGPYYEARPQDNRQPHATRESRSIEKDTLLCIPCITAAKILGTYATKATVLVDIVCAMVKLGPECGGLIKLFFGAIQVGGHRYACSLLKYCMSDELTQKGIEVGGNFSLNSSE</sequence>